<protein>
    <submittedName>
        <fullName evidence="1">Uncharacterized protein</fullName>
    </submittedName>
</protein>
<gene>
    <name evidence="1" type="ORF">M9H77_25867</name>
</gene>
<organism evidence="1 2">
    <name type="scientific">Catharanthus roseus</name>
    <name type="common">Madagascar periwinkle</name>
    <name type="synonym">Vinca rosea</name>
    <dbReference type="NCBI Taxonomy" id="4058"/>
    <lineage>
        <taxon>Eukaryota</taxon>
        <taxon>Viridiplantae</taxon>
        <taxon>Streptophyta</taxon>
        <taxon>Embryophyta</taxon>
        <taxon>Tracheophyta</taxon>
        <taxon>Spermatophyta</taxon>
        <taxon>Magnoliopsida</taxon>
        <taxon>eudicotyledons</taxon>
        <taxon>Gunneridae</taxon>
        <taxon>Pentapetalae</taxon>
        <taxon>asterids</taxon>
        <taxon>lamiids</taxon>
        <taxon>Gentianales</taxon>
        <taxon>Apocynaceae</taxon>
        <taxon>Rauvolfioideae</taxon>
        <taxon>Vinceae</taxon>
        <taxon>Catharanthinae</taxon>
        <taxon>Catharanthus</taxon>
    </lineage>
</organism>
<reference evidence="2" key="1">
    <citation type="journal article" date="2023" name="Nat. Plants">
        <title>Single-cell RNA sequencing provides a high-resolution roadmap for understanding the multicellular compartmentation of specialized metabolism.</title>
        <authorList>
            <person name="Sun S."/>
            <person name="Shen X."/>
            <person name="Li Y."/>
            <person name="Li Y."/>
            <person name="Wang S."/>
            <person name="Li R."/>
            <person name="Zhang H."/>
            <person name="Shen G."/>
            <person name="Guo B."/>
            <person name="Wei J."/>
            <person name="Xu J."/>
            <person name="St-Pierre B."/>
            <person name="Chen S."/>
            <person name="Sun C."/>
        </authorList>
    </citation>
    <scope>NUCLEOTIDE SEQUENCE [LARGE SCALE GENOMIC DNA]</scope>
</reference>
<evidence type="ECO:0000313" key="2">
    <source>
        <dbReference type="Proteomes" id="UP001060085"/>
    </source>
</evidence>
<dbReference type="Proteomes" id="UP001060085">
    <property type="component" value="Linkage Group LG06"/>
</dbReference>
<proteinExistence type="predicted"/>
<dbReference type="EMBL" id="CM044706">
    <property type="protein sequence ID" value="KAI5657074.1"/>
    <property type="molecule type" value="Genomic_DNA"/>
</dbReference>
<keyword evidence="2" id="KW-1185">Reference proteome</keyword>
<evidence type="ECO:0000313" key="1">
    <source>
        <dbReference type="EMBL" id="KAI5657074.1"/>
    </source>
</evidence>
<accession>A0ACC0AA53</accession>
<comment type="caution">
    <text evidence="1">The sequence shown here is derived from an EMBL/GenBank/DDBJ whole genome shotgun (WGS) entry which is preliminary data.</text>
</comment>
<name>A0ACC0AA53_CATRO</name>
<sequence length="318" mass="35248">MGSEEKDTMAEEKENEGGEEEEDDDDDGPPPGFHFITPQAQKEIVKEDKDEEEVEDGEGDDDEDSDGPPPGWSSILPPSQQIQTSEMFGEQDDVEDDDGPPPGWDMPLPTSQLAEAIPSDMEMKCKQEETKAEDGAQPVEQSTPVSQSLPPTPPLPPSSTPTLSASGMSFPNDDHPLFASLNVSCLQCHNVCKYKFDEEFLEKMKLAFLCSKIPYSIAHFYLQNSSCSKNSGSYMYGERPNDLWYLSAIAFLSARSPICSMLILPDSQSCSGSSPSWTSEMWELWGVAYVSIWSTVCQVFLMLLCYGNWCMYLAYLSA</sequence>